<dbReference type="GO" id="GO:0016020">
    <property type="term" value="C:membrane"/>
    <property type="evidence" value="ECO:0007669"/>
    <property type="project" value="UniProtKB-SubCell"/>
</dbReference>
<feature type="transmembrane region" description="Helical" evidence="8">
    <location>
        <begin position="195"/>
        <end position="216"/>
    </location>
</feature>
<feature type="transmembrane region" description="Helical" evidence="8">
    <location>
        <begin position="56"/>
        <end position="77"/>
    </location>
</feature>
<dbReference type="PROSITE" id="PS00218">
    <property type="entry name" value="AMINO_ACID_PERMEASE_1"/>
    <property type="match status" value="1"/>
</dbReference>
<evidence type="ECO:0000256" key="6">
    <source>
        <dbReference type="ARBA" id="ARBA00022989"/>
    </source>
</evidence>
<feature type="transmembrane region" description="Helical" evidence="8">
    <location>
        <begin position="489"/>
        <end position="509"/>
    </location>
</feature>
<sequence length="542" mass="60585">MNKLKEFYAFKQESDTEEDEGRNVTSVQSNRSILVDQHGNPSDEQVLSRDFKARQVSMMAVASALGTGLIIGSGTALKRGGPASLFLGYLFTGSLLMVVLFSLGEMAAFAPMDKAFSGYCTRFCDKSLGFAAGWNYFFTYAITLPAELSALGIIIQYWREDLNPGIFISVFYVLVIFVNWFNVRVYGETEFWGSVVKLLTLVICFITCIVITAGGAPNHTTIGFQHWREHAFLEYLSEGSTGRFLGWWACVIQSVFAYSGSECIGIIFGEAPDPRKTVPSATRQVFFRIGFVYILGVFILGLAVSPLNPLLGAASSSNAAASPFVIAFKTAEIKVLPSFINACLLFFVGAAANSDVYLGSRTLYGLARDGMAPKIFLKLNRNGNPYYASLFTALFGLLAYMNCKESSSTIFGYFTSADSVFGLLIWINILLSYFTFYSATVEQKVPREDIPFRMWFQPYPAYIAFFFLVIITFFNGYNAFMPNFQYKQFITCYIGIAVYLIMILGYKFYYKTERVTAKTARLYNYVETVVTIDENLEKEPVV</sequence>
<feature type="transmembrane region" description="Helical" evidence="8">
    <location>
        <begin position="335"/>
        <end position="352"/>
    </location>
</feature>
<evidence type="ECO:0000256" key="2">
    <source>
        <dbReference type="ARBA" id="ARBA00006983"/>
    </source>
</evidence>
<feature type="domain" description="Amino acid permease/ SLC12A" evidence="9">
    <location>
        <begin position="56"/>
        <end position="514"/>
    </location>
</feature>
<evidence type="ECO:0000256" key="4">
    <source>
        <dbReference type="ARBA" id="ARBA00022692"/>
    </source>
</evidence>
<dbReference type="Proteomes" id="UP000094455">
    <property type="component" value="Unassembled WGS sequence"/>
</dbReference>
<keyword evidence="5" id="KW-0029">Amino-acid transport</keyword>
<evidence type="ECO:0000313" key="10">
    <source>
        <dbReference type="EMBL" id="ODQ48778.1"/>
    </source>
</evidence>
<evidence type="ECO:0000313" key="11">
    <source>
        <dbReference type="Proteomes" id="UP000094455"/>
    </source>
</evidence>
<keyword evidence="6 8" id="KW-1133">Transmembrane helix</keyword>
<feature type="transmembrane region" description="Helical" evidence="8">
    <location>
        <begin position="83"/>
        <end position="104"/>
    </location>
</feature>
<dbReference type="Pfam" id="PF00324">
    <property type="entry name" value="AA_permease"/>
    <property type="match status" value="1"/>
</dbReference>
<feature type="transmembrane region" description="Helical" evidence="8">
    <location>
        <begin position="410"/>
        <end position="439"/>
    </location>
</feature>
<evidence type="ECO:0000256" key="7">
    <source>
        <dbReference type="ARBA" id="ARBA00023136"/>
    </source>
</evidence>
<proteinExistence type="inferred from homology"/>
<dbReference type="GO" id="GO:0015171">
    <property type="term" value="F:amino acid transmembrane transporter activity"/>
    <property type="evidence" value="ECO:0007669"/>
    <property type="project" value="TreeGrafter"/>
</dbReference>
<dbReference type="InterPro" id="IPR050524">
    <property type="entry name" value="APC_YAT"/>
</dbReference>
<comment type="similarity">
    <text evidence="2">Belongs to the amino acid-polyamine-organocation (APC) superfamily. YAT (TC 2.A.3.10) family.</text>
</comment>
<dbReference type="Gene3D" id="1.20.1740.10">
    <property type="entry name" value="Amino acid/polyamine transporter I"/>
    <property type="match status" value="1"/>
</dbReference>
<evidence type="ECO:0000256" key="3">
    <source>
        <dbReference type="ARBA" id="ARBA00022448"/>
    </source>
</evidence>
<dbReference type="PIRSF" id="PIRSF006060">
    <property type="entry name" value="AA_transporter"/>
    <property type="match status" value="1"/>
</dbReference>
<evidence type="ECO:0000259" key="9">
    <source>
        <dbReference type="Pfam" id="PF00324"/>
    </source>
</evidence>
<dbReference type="FunFam" id="1.20.1740.10:FF:000006">
    <property type="entry name" value="General amino acid permease"/>
    <property type="match status" value="1"/>
</dbReference>
<feature type="transmembrane region" description="Helical" evidence="8">
    <location>
        <begin position="459"/>
        <end position="477"/>
    </location>
</feature>
<keyword evidence="4 8" id="KW-0812">Transmembrane</keyword>
<name>A0A1E3NSY0_9ASCO</name>
<dbReference type="PANTHER" id="PTHR43341:SF9">
    <property type="entry name" value="DICARBOXYLIC AMINO ACID PERMEASE"/>
    <property type="match status" value="1"/>
</dbReference>
<gene>
    <name evidence="10" type="ORF">PICMEDRAFT_28466</name>
</gene>
<feature type="transmembrane region" description="Helical" evidence="8">
    <location>
        <begin position="245"/>
        <end position="269"/>
    </location>
</feature>
<protein>
    <recommendedName>
        <fullName evidence="9">Amino acid permease/ SLC12A domain-containing protein</fullName>
    </recommendedName>
</protein>
<feature type="transmembrane region" description="Helical" evidence="8">
    <location>
        <begin position="285"/>
        <end position="304"/>
    </location>
</feature>
<feature type="transmembrane region" description="Helical" evidence="8">
    <location>
        <begin position="386"/>
        <end position="403"/>
    </location>
</feature>
<dbReference type="InterPro" id="IPR004840">
    <property type="entry name" value="Amino_acid_permease_CS"/>
</dbReference>
<reference evidence="10 11" key="1">
    <citation type="journal article" date="2016" name="Proc. Natl. Acad. Sci. U.S.A.">
        <title>Comparative genomics of biotechnologically important yeasts.</title>
        <authorList>
            <person name="Riley R."/>
            <person name="Haridas S."/>
            <person name="Wolfe K.H."/>
            <person name="Lopes M.R."/>
            <person name="Hittinger C.T."/>
            <person name="Goeker M."/>
            <person name="Salamov A.A."/>
            <person name="Wisecaver J.H."/>
            <person name="Long T.M."/>
            <person name="Calvey C.H."/>
            <person name="Aerts A.L."/>
            <person name="Barry K.W."/>
            <person name="Choi C."/>
            <person name="Clum A."/>
            <person name="Coughlan A.Y."/>
            <person name="Deshpande S."/>
            <person name="Douglass A.P."/>
            <person name="Hanson S.J."/>
            <person name="Klenk H.-P."/>
            <person name="LaButti K.M."/>
            <person name="Lapidus A."/>
            <person name="Lindquist E.A."/>
            <person name="Lipzen A.M."/>
            <person name="Meier-Kolthoff J.P."/>
            <person name="Ohm R.A."/>
            <person name="Otillar R.P."/>
            <person name="Pangilinan J.L."/>
            <person name="Peng Y."/>
            <person name="Rokas A."/>
            <person name="Rosa C.A."/>
            <person name="Scheuner C."/>
            <person name="Sibirny A.A."/>
            <person name="Slot J.C."/>
            <person name="Stielow J.B."/>
            <person name="Sun H."/>
            <person name="Kurtzman C.P."/>
            <person name="Blackwell M."/>
            <person name="Grigoriev I.V."/>
            <person name="Jeffries T.W."/>
        </authorList>
    </citation>
    <scope>NUCLEOTIDE SEQUENCE [LARGE SCALE GENOMIC DNA]</scope>
    <source>
        <strain evidence="10 11">NRRL Y-2026</strain>
    </source>
</reference>
<dbReference type="InterPro" id="IPR004841">
    <property type="entry name" value="AA-permease/SLC12A_dom"/>
</dbReference>
<evidence type="ECO:0000256" key="5">
    <source>
        <dbReference type="ARBA" id="ARBA00022970"/>
    </source>
</evidence>
<feature type="transmembrane region" description="Helical" evidence="8">
    <location>
        <begin position="136"/>
        <end position="158"/>
    </location>
</feature>
<feature type="transmembrane region" description="Helical" evidence="8">
    <location>
        <begin position="164"/>
        <end position="183"/>
    </location>
</feature>
<dbReference type="EMBL" id="KV454001">
    <property type="protein sequence ID" value="ODQ48778.1"/>
    <property type="molecule type" value="Genomic_DNA"/>
</dbReference>
<evidence type="ECO:0000256" key="1">
    <source>
        <dbReference type="ARBA" id="ARBA00004141"/>
    </source>
</evidence>
<dbReference type="OrthoDB" id="3900342at2759"/>
<keyword evidence="11" id="KW-1185">Reference proteome</keyword>
<dbReference type="GeneID" id="30179229"/>
<comment type="subcellular location">
    <subcellularLocation>
        <location evidence="1">Membrane</location>
        <topology evidence="1">Multi-pass membrane protein</topology>
    </subcellularLocation>
</comment>
<evidence type="ECO:0000256" key="8">
    <source>
        <dbReference type="SAM" id="Phobius"/>
    </source>
</evidence>
<dbReference type="RefSeq" id="XP_019019891.1">
    <property type="nucleotide sequence ID" value="XM_019162542.1"/>
</dbReference>
<dbReference type="AlphaFoldDB" id="A0A1E3NSY0"/>
<accession>A0A1E3NSY0</accession>
<dbReference type="STRING" id="763406.A0A1E3NSY0"/>
<organism evidence="10 11">
    <name type="scientific">Pichia membranifaciens NRRL Y-2026</name>
    <dbReference type="NCBI Taxonomy" id="763406"/>
    <lineage>
        <taxon>Eukaryota</taxon>
        <taxon>Fungi</taxon>
        <taxon>Dikarya</taxon>
        <taxon>Ascomycota</taxon>
        <taxon>Saccharomycotina</taxon>
        <taxon>Pichiomycetes</taxon>
        <taxon>Pichiales</taxon>
        <taxon>Pichiaceae</taxon>
        <taxon>Pichia</taxon>
    </lineage>
</organism>
<dbReference type="PANTHER" id="PTHR43341">
    <property type="entry name" value="AMINO ACID PERMEASE"/>
    <property type="match status" value="1"/>
</dbReference>
<keyword evidence="3" id="KW-0813">Transport</keyword>
<keyword evidence="7 8" id="KW-0472">Membrane</keyword>